<dbReference type="RefSeq" id="WP_306975297.1">
    <property type="nucleotide sequence ID" value="NZ_JAUSTQ010000003.1"/>
</dbReference>
<evidence type="ECO:0000256" key="8">
    <source>
        <dbReference type="ARBA" id="ARBA00022927"/>
    </source>
</evidence>
<organism evidence="12 13">
    <name type="scientific">Alkalibacillus salilacus</name>
    <dbReference type="NCBI Taxonomy" id="284582"/>
    <lineage>
        <taxon>Bacteria</taxon>
        <taxon>Bacillati</taxon>
        <taxon>Bacillota</taxon>
        <taxon>Bacilli</taxon>
        <taxon>Bacillales</taxon>
        <taxon>Bacillaceae</taxon>
        <taxon>Alkalibacillus</taxon>
    </lineage>
</organism>
<dbReference type="NCBIfam" id="TIGR02473">
    <property type="entry name" value="flagell_FliJ"/>
    <property type="match status" value="1"/>
</dbReference>
<evidence type="ECO:0000256" key="9">
    <source>
        <dbReference type="ARBA" id="ARBA00023136"/>
    </source>
</evidence>
<gene>
    <name evidence="12" type="ORF">J2S77_001057</name>
</gene>
<comment type="subcellular location">
    <subcellularLocation>
        <location evidence="1">Cell membrane</location>
        <topology evidence="1">Peripheral membrane protein</topology>
        <orientation evidence="1">Cytoplasmic side</orientation>
    </subcellularLocation>
</comment>
<keyword evidence="9" id="KW-0472">Membrane</keyword>
<proteinExistence type="inferred from homology"/>
<dbReference type="Proteomes" id="UP001224359">
    <property type="component" value="Unassembled WGS sequence"/>
</dbReference>
<evidence type="ECO:0000256" key="10">
    <source>
        <dbReference type="ARBA" id="ARBA00023225"/>
    </source>
</evidence>
<comment type="caution">
    <text evidence="12">The sequence shown here is derived from an EMBL/GenBank/DDBJ whole genome shotgun (WGS) entry which is preliminary data.</text>
</comment>
<accession>A0ABT9VDS2</accession>
<evidence type="ECO:0000256" key="5">
    <source>
        <dbReference type="ARBA" id="ARBA00022475"/>
    </source>
</evidence>
<evidence type="ECO:0000313" key="12">
    <source>
        <dbReference type="EMBL" id="MDQ0159093.1"/>
    </source>
</evidence>
<evidence type="ECO:0000256" key="7">
    <source>
        <dbReference type="ARBA" id="ARBA00022795"/>
    </source>
</evidence>
<evidence type="ECO:0000256" key="1">
    <source>
        <dbReference type="ARBA" id="ARBA00004413"/>
    </source>
</evidence>
<feature type="coiled-coil region" evidence="11">
    <location>
        <begin position="101"/>
        <end position="128"/>
    </location>
</feature>
<dbReference type="Pfam" id="PF02050">
    <property type="entry name" value="FliJ"/>
    <property type="match status" value="1"/>
</dbReference>
<comment type="similarity">
    <text evidence="2">Belongs to the FliJ family.</text>
</comment>
<name>A0ABT9VDS2_9BACI</name>
<keyword evidence="13" id="KW-1185">Reference proteome</keyword>
<dbReference type="InterPro" id="IPR012823">
    <property type="entry name" value="Flagell_FliJ"/>
</dbReference>
<evidence type="ECO:0000256" key="6">
    <source>
        <dbReference type="ARBA" id="ARBA00022500"/>
    </source>
</evidence>
<reference evidence="12 13" key="1">
    <citation type="submission" date="2023-07" db="EMBL/GenBank/DDBJ databases">
        <title>Genomic Encyclopedia of Type Strains, Phase IV (KMG-IV): sequencing the most valuable type-strain genomes for metagenomic binning, comparative biology and taxonomic classification.</title>
        <authorList>
            <person name="Goeker M."/>
        </authorList>
    </citation>
    <scope>NUCLEOTIDE SEQUENCE [LARGE SCALE GENOMIC DNA]</scope>
    <source>
        <strain evidence="12 13">DSM 16460</strain>
    </source>
</reference>
<protein>
    <recommendedName>
        <fullName evidence="3">Flagellar FliJ protein</fullName>
    </recommendedName>
</protein>
<dbReference type="InterPro" id="IPR053716">
    <property type="entry name" value="Flag_assembly_chemotaxis_eff"/>
</dbReference>
<keyword evidence="8" id="KW-0653">Protein transport</keyword>
<evidence type="ECO:0000256" key="4">
    <source>
        <dbReference type="ARBA" id="ARBA00022448"/>
    </source>
</evidence>
<keyword evidence="12" id="KW-0966">Cell projection</keyword>
<keyword evidence="7" id="KW-1005">Bacterial flagellum biogenesis</keyword>
<evidence type="ECO:0000313" key="13">
    <source>
        <dbReference type="Proteomes" id="UP001224359"/>
    </source>
</evidence>
<evidence type="ECO:0000256" key="11">
    <source>
        <dbReference type="SAM" id="Coils"/>
    </source>
</evidence>
<keyword evidence="5" id="KW-1003">Cell membrane</keyword>
<dbReference type="Gene3D" id="1.10.287.1700">
    <property type="match status" value="1"/>
</dbReference>
<dbReference type="EMBL" id="JAUSTQ010000003">
    <property type="protein sequence ID" value="MDQ0159093.1"/>
    <property type="molecule type" value="Genomic_DNA"/>
</dbReference>
<sequence>MNDLNTFQKLYQVREQELDDARSNYNRAVDHFETEANKLYELLKSKEGLETQLDNQMTSGIKIDWMTSYYNYFNLLQDQESDLQKKVHQARLNMYKKQDAVQTAHQELKKINKIIDNKKEKQHQLNKQAESEFLDEIAVQHYSRAK</sequence>
<evidence type="ECO:0000256" key="3">
    <source>
        <dbReference type="ARBA" id="ARBA00020392"/>
    </source>
</evidence>
<keyword evidence="6" id="KW-0145">Chemotaxis</keyword>
<keyword evidence="10" id="KW-1006">Bacterial flagellum protein export</keyword>
<evidence type="ECO:0000256" key="2">
    <source>
        <dbReference type="ARBA" id="ARBA00010004"/>
    </source>
</evidence>
<keyword evidence="4" id="KW-0813">Transport</keyword>
<keyword evidence="12" id="KW-0282">Flagellum</keyword>
<keyword evidence="12" id="KW-0969">Cilium</keyword>
<keyword evidence="11" id="KW-0175">Coiled coil</keyword>